<comment type="subcellular location">
    <subcellularLocation>
        <location evidence="1">Cell membrane</location>
        <topology evidence="1">Multi-pass membrane protein</topology>
    </subcellularLocation>
</comment>
<dbReference type="AlphaFoldDB" id="A0A852X4S7"/>
<feature type="transmembrane region" description="Helical" evidence="7">
    <location>
        <begin position="275"/>
        <end position="300"/>
    </location>
</feature>
<keyword evidence="9" id="KW-1185">Reference proteome</keyword>
<dbReference type="Pfam" id="PF13520">
    <property type="entry name" value="AA_permease_2"/>
    <property type="match status" value="1"/>
</dbReference>
<feature type="transmembrane region" description="Helical" evidence="7">
    <location>
        <begin position="95"/>
        <end position="120"/>
    </location>
</feature>
<dbReference type="PANTHER" id="PTHR42770">
    <property type="entry name" value="AMINO ACID TRANSPORTER-RELATED"/>
    <property type="match status" value="1"/>
</dbReference>
<dbReference type="GO" id="GO:0005886">
    <property type="term" value="C:plasma membrane"/>
    <property type="evidence" value="ECO:0007669"/>
    <property type="project" value="UniProtKB-SubCell"/>
</dbReference>
<dbReference type="InterPro" id="IPR002293">
    <property type="entry name" value="AA/rel_permease1"/>
</dbReference>
<reference evidence="8 9" key="1">
    <citation type="submission" date="2020-07" db="EMBL/GenBank/DDBJ databases">
        <title>Sequencing the genomes of 1000 actinobacteria strains.</title>
        <authorList>
            <person name="Klenk H.-P."/>
        </authorList>
    </citation>
    <scope>NUCLEOTIDE SEQUENCE [LARGE SCALE GENOMIC DNA]</scope>
    <source>
        <strain evidence="8 9">DSM 24723</strain>
    </source>
</reference>
<feature type="transmembrane region" description="Helical" evidence="7">
    <location>
        <begin position="230"/>
        <end position="255"/>
    </location>
</feature>
<dbReference type="Proteomes" id="UP000592181">
    <property type="component" value="Unassembled WGS sequence"/>
</dbReference>
<feature type="transmembrane region" description="Helical" evidence="7">
    <location>
        <begin position="320"/>
        <end position="340"/>
    </location>
</feature>
<feature type="transmembrane region" description="Helical" evidence="7">
    <location>
        <begin position="396"/>
        <end position="413"/>
    </location>
</feature>
<protein>
    <submittedName>
        <fullName evidence="8">APA family basic amino acid/polyamine antiporter</fullName>
    </submittedName>
</protein>
<feature type="transmembrane region" description="Helical" evidence="7">
    <location>
        <begin position="126"/>
        <end position="143"/>
    </location>
</feature>
<accession>A0A852X4S7</accession>
<dbReference type="PANTHER" id="PTHR42770:SF7">
    <property type="entry name" value="MEMBRANE PROTEIN"/>
    <property type="match status" value="1"/>
</dbReference>
<evidence type="ECO:0000256" key="1">
    <source>
        <dbReference type="ARBA" id="ARBA00004651"/>
    </source>
</evidence>
<dbReference type="PROSITE" id="PS51318">
    <property type="entry name" value="TAT"/>
    <property type="match status" value="1"/>
</dbReference>
<dbReference type="InterPro" id="IPR006311">
    <property type="entry name" value="TAT_signal"/>
</dbReference>
<gene>
    <name evidence="8" type="ORF">BJY28_002841</name>
</gene>
<dbReference type="InterPro" id="IPR050367">
    <property type="entry name" value="APC_superfamily"/>
</dbReference>
<feature type="transmembrane region" description="Helical" evidence="7">
    <location>
        <begin position="150"/>
        <end position="171"/>
    </location>
</feature>
<name>A0A852X4S7_9MICO</name>
<feature type="region of interest" description="Disordered" evidence="6">
    <location>
        <begin position="419"/>
        <end position="509"/>
    </location>
</feature>
<feature type="transmembrane region" description="Helical" evidence="7">
    <location>
        <begin position="346"/>
        <end position="367"/>
    </location>
</feature>
<evidence type="ECO:0000256" key="5">
    <source>
        <dbReference type="ARBA" id="ARBA00023136"/>
    </source>
</evidence>
<dbReference type="Gene3D" id="1.20.1740.10">
    <property type="entry name" value="Amino acid/polyamine transporter I"/>
    <property type="match status" value="1"/>
</dbReference>
<dbReference type="GO" id="GO:0022857">
    <property type="term" value="F:transmembrane transporter activity"/>
    <property type="evidence" value="ECO:0007669"/>
    <property type="project" value="InterPro"/>
</dbReference>
<evidence type="ECO:0000256" key="4">
    <source>
        <dbReference type="ARBA" id="ARBA00022989"/>
    </source>
</evidence>
<keyword evidence="4 7" id="KW-1133">Transmembrane helix</keyword>
<feature type="transmembrane region" description="Helical" evidence="7">
    <location>
        <begin position="16"/>
        <end position="38"/>
    </location>
</feature>
<evidence type="ECO:0000256" key="7">
    <source>
        <dbReference type="SAM" id="Phobius"/>
    </source>
</evidence>
<evidence type="ECO:0000256" key="2">
    <source>
        <dbReference type="ARBA" id="ARBA00022475"/>
    </source>
</evidence>
<feature type="transmembrane region" description="Helical" evidence="7">
    <location>
        <begin position="191"/>
        <end position="209"/>
    </location>
</feature>
<evidence type="ECO:0000313" key="9">
    <source>
        <dbReference type="Proteomes" id="UP000592181"/>
    </source>
</evidence>
<organism evidence="8 9">
    <name type="scientific">Janibacter alkaliphilus</name>
    <dbReference type="NCBI Taxonomy" id="1069963"/>
    <lineage>
        <taxon>Bacteria</taxon>
        <taxon>Bacillati</taxon>
        <taxon>Actinomycetota</taxon>
        <taxon>Actinomycetes</taxon>
        <taxon>Micrococcales</taxon>
        <taxon>Intrasporangiaceae</taxon>
        <taxon>Janibacter</taxon>
    </lineage>
</organism>
<dbReference type="RefSeq" id="WP_179463576.1">
    <property type="nucleotide sequence ID" value="NZ_JACBZX010000001.1"/>
</dbReference>
<comment type="caution">
    <text evidence="8">The sequence shown here is derived from an EMBL/GenBank/DDBJ whole genome shotgun (WGS) entry which is preliminary data.</text>
</comment>
<sequence length="509" mass="51213">MHATDDPVGSALPRRLGLGGATVVGLAAMLGAGVFVAFAPAAAVAGELLLLSLLVAALLAAANAHSSARLAVRYPTSGGTYVYARERLGLPWGHLAGWAFMVGKTASCAVMALTVGAYLWPENETILGLLVVLGALVLNLQGITRSAQAAAVIVGLVLLVLGCFVVAMFLAPPDVVAEAEPETARSSVWGVLQGAGFLFFAFAGFARVATLGEEVRSPGRTIPRAIGLSLAVVLAVYATVALAFTTSVGVGWLAARVAPLAEAAEISGWSWLGSVLRFTAGVAAAGALLALTLGVTRTVVAMARDHHLPRQLARVEGTHAVPRAAVLAVCIAVAVLVLLADVRASIGVSSFCVLVYYALANASAWTLAPGATRVVPAVGLLGCLAVAVVLPWESVLFGVLVLGIGAFVGWFRHTTRDASPAELGDPATDDGELSSTPASTPPPLAPADADEVDPDLLDASGTTPLRETGAGGVRGDDVSGAHGDDAGGAPGDDAGGTGGDGTGPEALDR</sequence>
<evidence type="ECO:0000256" key="6">
    <source>
        <dbReference type="SAM" id="MobiDB-lite"/>
    </source>
</evidence>
<feature type="transmembrane region" description="Helical" evidence="7">
    <location>
        <begin position="374"/>
        <end position="390"/>
    </location>
</feature>
<proteinExistence type="predicted"/>
<feature type="compositionally biased region" description="Gly residues" evidence="6">
    <location>
        <begin position="486"/>
        <end position="502"/>
    </location>
</feature>
<feature type="compositionally biased region" description="Basic and acidic residues" evidence="6">
    <location>
        <begin position="474"/>
        <end position="485"/>
    </location>
</feature>
<keyword evidence="2" id="KW-1003">Cell membrane</keyword>
<feature type="transmembrane region" description="Helical" evidence="7">
    <location>
        <begin position="44"/>
        <end position="64"/>
    </location>
</feature>
<evidence type="ECO:0000313" key="8">
    <source>
        <dbReference type="EMBL" id="NYG38372.1"/>
    </source>
</evidence>
<dbReference type="EMBL" id="JACBZX010000001">
    <property type="protein sequence ID" value="NYG38372.1"/>
    <property type="molecule type" value="Genomic_DNA"/>
</dbReference>
<evidence type="ECO:0000256" key="3">
    <source>
        <dbReference type="ARBA" id="ARBA00022692"/>
    </source>
</evidence>
<keyword evidence="5 7" id="KW-0472">Membrane</keyword>
<keyword evidence="3 7" id="KW-0812">Transmembrane</keyword>